<dbReference type="GO" id="GO:0030254">
    <property type="term" value="P:protein secretion by the type III secretion system"/>
    <property type="evidence" value="ECO:0007669"/>
    <property type="project" value="InterPro"/>
</dbReference>
<dbReference type="Proteomes" id="UP001218362">
    <property type="component" value="Chromosome"/>
</dbReference>
<keyword evidence="2" id="KW-0813">Transport</keyword>
<protein>
    <submittedName>
        <fullName evidence="10">FliI/YscN family ATPase</fullName>
    </submittedName>
</protein>
<dbReference type="AlphaFoldDB" id="A0AAJ6BNM2"/>
<dbReference type="SMART" id="SM00382">
    <property type="entry name" value="AAA"/>
    <property type="match status" value="1"/>
</dbReference>
<dbReference type="InterPro" id="IPR027417">
    <property type="entry name" value="P-loop_NTPase"/>
</dbReference>
<evidence type="ECO:0000256" key="1">
    <source>
        <dbReference type="ARBA" id="ARBA00004496"/>
    </source>
</evidence>
<name>A0AAJ6BNM2_9SPHN</name>
<dbReference type="SUPFAM" id="SSF52540">
    <property type="entry name" value="P-loop containing nucleoside triphosphate hydrolases"/>
    <property type="match status" value="1"/>
</dbReference>
<dbReference type="GO" id="GO:0005524">
    <property type="term" value="F:ATP binding"/>
    <property type="evidence" value="ECO:0007669"/>
    <property type="project" value="UniProtKB-KW"/>
</dbReference>
<dbReference type="InterPro" id="IPR005714">
    <property type="entry name" value="ATPase_T3SS_FliI/YscN"/>
</dbReference>
<dbReference type="GO" id="GO:0008564">
    <property type="term" value="F:protein-exporting ATPase activity"/>
    <property type="evidence" value="ECO:0007669"/>
    <property type="project" value="UniProtKB-EC"/>
</dbReference>
<dbReference type="Gene3D" id="3.40.50.12240">
    <property type="match status" value="1"/>
</dbReference>
<accession>A0AAJ6BNM2</accession>
<evidence type="ECO:0000256" key="4">
    <source>
        <dbReference type="ARBA" id="ARBA00022741"/>
    </source>
</evidence>
<keyword evidence="4" id="KW-0547">Nucleotide-binding</keyword>
<dbReference type="NCBIfam" id="TIGR01026">
    <property type="entry name" value="fliI_yscN"/>
    <property type="match status" value="1"/>
</dbReference>
<dbReference type="InterPro" id="IPR000194">
    <property type="entry name" value="ATPase_F1/V1/A1_a/bsu_nucl-bd"/>
</dbReference>
<dbReference type="PANTHER" id="PTHR15184:SF9">
    <property type="entry name" value="SPI-1 TYPE 3 SECRETION SYSTEM ATPASE"/>
    <property type="match status" value="1"/>
</dbReference>
<dbReference type="InterPro" id="IPR040627">
    <property type="entry name" value="T3SS_ATPase_C"/>
</dbReference>
<feature type="domain" description="AAA+ ATPase" evidence="9">
    <location>
        <begin position="156"/>
        <end position="338"/>
    </location>
</feature>
<evidence type="ECO:0000256" key="6">
    <source>
        <dbReference type="ARBA" id="ARBA00022927"/>
    </source>
</evidence>
<keyword evidence="3" id="KW-0963">Cytoplasm</keyword>
<dbReference type="GO" id="GO:0046933">
    <property type="term" value="F:proton-transporting ATP synthase activity, rotational mechanism"/>
    <property type="evidence" value="ECO:0007669"/>
    <property type="project" value="TreeGrafter"/>
</dbReference>
<dbReference type="EMBL" id="CP119316">
    <property type="protein sequence ID" value="WEK46121.1"/>
    <property type="molecule type" value="Genomic_DNA"/>
</dbReference>
<dbReference type="GO" id="GO:0016887">
    <property type="term" value="F:ATP hydrolysis activity"/>
    <property type="evidence" value="ECO:0007669"/>
    <property type="project" value="InterPro"/>
</dbReference>
<proteinExistence type="predicted"/>
<dbReference type="InterPro" id="IPR050053">
    <property type="entry name" value="ATPase_alpha/beta_chains"/>
</dbReference>
<dbReference type="Pfam" id="PF18269">
    <property type="entry name" value="T3SS_ATPase_C"/>
    <property type="match status" value="1"/>
</dbReference>
<dbReference type="InterPro" id="IPR020003">
    <property type="entry name" value="ATPase_a/bsu_AS"/>
</dbReference>
<comment type="subcellular location">
    <subcellularLocation>
        <location evidence="1">Cytoplasm</location>
    </subcellularLocation>
</comment>
<dbReference type="PANTHER" id="PTHR15184">
    <property type="entry name" value="ATP SYNTHASE"/>
    <property type="match status" value="1"/>
</dbReference>
<comment type="catalytic activity">
    <reaction evidence="8">
        <text>ATP + H2O + cellular proteinSide 1 = ADP + phosphate + cellular proteinSide 2.</text>
        <dbReference type="EC" id="7.4.2.8"/>
    </reaction>
</comment>
<reference evidence="10" key="1">
    <citation type="submission" date="2023-03" db="EMBL/GenBank/DDBJ databases">
        <title>Andean soil-derived lignocellulolytic bacterial consortium as a source of novel taxa and putative plastic-active enzymes.</title>
        <authorList>
            <person name="Diaz-Garcia L."/>
            <person name="Chuvochina M."/>
            <person name="Feuerriegel G."/>
            <person name="Bunk B."/>
            <person name="Sproer C."/>
            <person name="Streit W.R."/>
            <person name="Rodriguez L.M."/>
            <person name="Overmann J."/>
            <person name="Jimenez D.J."/>
        </authorList>
    </citation>
    <scope>NUCLEOTIDE SEQUENCE</scope>
    <source>
        <strain evidence="10">MAG 26</strain>
    </source>
</reference>
<evidence type="ECO:0000313" key="11">
    <source>
        <dbReference type="Proteomes" id="UP001218362"/>
    </source>
</evidence>
<evidence type="ECO:0000256" key="8">
    <source>
        <dbReference type="ARBA" id="ARBA00034006"/>
    </source>
</evidence>
<evidence type="ECO:0000256" key="7">
    <source>
        <dbReference type="ARBA" id="ARBA00022967"/>
    </source>
</evidence>
<dbReference type="PROSITE" id="PS00152">
    <property type="entry name" value="ATPASE_ALPHA_BETA"/>
    <property type="match status" value="1"/>
</dbReference>
<evidence type="ECO:0000259" key="9">
    <source>
        <dbReference type="SMART" id="SM00382"/>
    </source>
</evidence>
<keyword evidence="7" id="KW-1278">Translocase</keyword>
<keyword evidence="5" id="KW-0067">ATP-binding</keyword>
<evidence type="ECO:0000256" key="3">
    <source>
        <dbReference type="ARBA" id="ARBA00022490"/>
    </source>
</evidence>
<gene>
    <name evidence="10" type="ORF">P0Y56_14015</name>
</gene>
<dbReference type="GO" id="GO:0005737">
    <property type="term" value="C:cytoplasm"/>
    <property type="evidence" value="ECO:0007669"/>
    <property type="project" value="UniProtKB-SubCell"/>
</dbReference>
<sequence>MKPHRFIARLEAAEFSYAAGSLSRLTGEFFEADGPVASVGDYCEIESIDGGDPAIAEVVAVEHDRIRLVPVAHPPRLSLGATVSAAPQMDLVPVGDAFGGRAIDGLARPLDDGEAILPDRRQTRQGRPLRALARIAPSERLETGVRAIDALLPLGKGQRIGIFAASGVGKTTLLDQIARQTRCDRIVLCLVGERGREVDKLWRMLQASENATRSTLVAATADESASLRLRAIEQAVGLAEHWRDKGEHVLLLVDSVTRVAQALREIGLAAGLPPAMRGLTPNVFSVLPRLVERCGASRGGGAISAVITVLSETDDVDDPVVELMKSVLDGHIVLSRSFAEKRHFPAIDVSRSVSRLADDLLNTDEYGLMRRAHALIATHEEARPMIESGLYRNGASAEIDAAIAIQPTLTEWLCQKAGERSDWAATCASLAKLLGGSTDA</sequence>
<dbReference type="Pfam" id="PF00006">
    <property type="entry name" value="ATP-synt_ab"/>
    <property type="match status" value="1"/>
</dbReference>
<evidence type="ECO:0000313" key="10">
    <source>
        <dbReference type="EMBL" id="WEK46121.1"/>
    </source>
</evidence>
<organism evidence="10 11">
    <name type="scientific">Candidatus Andeanibacterium colombiense</name>
    <dbReference type="NCBI Taxonomy" id="3121345"/>
    <lineage>
        <taxon>Bacteria</taxon>
        <taxon>Pseudomonadati</taxon>
        <taxon>Pseudomonadota</taxon>
        <taxon>Alphaproteobacteria</taxon>
        <taxon>Sphingomonadales</taxon>
        <taxon>Sphingomonadaceae</taxon>
        <taxon>Candidatus Andeanibacterium</taxon>
    </lineage>
</organism>
<dbReference type="KEGG" id="acob:P0Y56_14015"/>
<dbReference type="GO" id="GO:0030257">
    <property type="term" value="C:type III protein secretion system complex"/>
    <property type="evidence" value="ECO:0007669"/>
    <property type="project" value="InterPro"/>
</dbReference>
<dbReference type="InterPro" id="IPR003593">
    <property type="entry name" value="AAA+_ATPase"/>
</dbReference>
<evidence type="ECO:0000256" key="2">
    <source>
        <dbReference type="ARBA" id="ARBA00022448"/>
    </source>
</evidence>
<evidence type="ECO:0000256" key="5">
    <source>
        <dbReference type="ARBA" id="ARBA00022840"/>
    </source>
</evidence>
<keyword evidence="6" id="KW-0653">Protein transport</keyword>